<proteinExistence type="predicted"/>
<comment type="caution">
    <text evidence="1">The sequence shown here is derived from an EMBL/GenBank/DDBJ whole genome shotgun (WGS) entry which is preliminary data.</text>
</comment>
<dbReference type="InterPro" id="IPR002514">
    <property type="entry name" value="Transposase_8"/>
</dbReference>
<evidence type="ECO:0000313" key="2">
    <source>
        <dbReference type="Proteomes" id="UP001597024"/>
    </source>
</evidence>
<evidence type="ECO:0000313" key="1">
    <source>
        <dbReference type="EMBL" id="MFD0887215.1"/>
    </source>
</evidence>
<name>A0ABW3DTM8_9ACTN</name>
<dbReference type="SUPFAM" id="SSF46689">
    <property type="entry name" value="Homeodomain-like"/>
    <property type="match status" value="1"/>
</dbReference>
<dbReference type="EMBL" id="JBHTHX010000852">
    <property type="protein sequence ID" value="MFD0887215.1"/>
    <property type="molecule type" value="Genomic_DNA"/>
</dbReference>
<dbReference type="InterPro" id="IPR009057">
    <property type="entry name" value="Homeodomain-like_sf"/>
</dbReference>
<dbReference type="Pfam" id="PF01527">
    <property type="entry name" value="HTH_Tnp_1"/>
    <property type="match status" value="1"/>
</dbReference>
<gene>
    <name evidence="1" type="ORF">ACFQ08_21955</name>
</gene>
<sequence>MSWRPDLRGGRDRGETRRSFDPEFRAGAVRIMCETGKSIASVAKDLGMNAGTLANWVQMDRLARERDAGGELIESEREEPTRLRRQRAECARERAELEMERDVLKRSVVLWVKEATGR</sequence>
<reference evidence="2" key="1">
    <citation type="journal article" date="2019" name="Int. J. Syst. Evol. Microbiol.">
        <title>The Global Catalogue of Microorganisms (GCM) 10K type strain sequencing project: providing services to taxonomists for standard genome sequencing and annotation.</title>
        <authorList>
            <consortium name="The Broad Institute Genomics Platform"/>
            <consortium name="The Broad Institute Genome Sequencing Center for Infectious Disease"/>
            <person name="Wu L."/>
            <person name="Ma J."/>
        </authorList>
    </citation>
    <scope>NUCLEOTIDE SEQUENCE [LARGE SCALE GENOMIC DNA]</scope>
    <source>
        <strain evidence="2">CCUG 62974</strain>
    </source>
</reference>
<keyword evidence="2" id="KW-1185">Reference proteome</keyword>
<organism evidence="1 2">
    <name type="scientific">Streptosporangium algeriense</name>
    <dbReference type="NCBI Taxonomy" id="1682748"/>
    <lineage>
        <taxon>Bacteria</taxon>
        <taxon>Bacillati</taxon>
        <taxon>Actinomycetota</taxon>
        <taxon>Actinomycetes</taxon>
        <taxon>Streptosporangiales</taxon>
        <taxon>Streptosporangiaceae</taxon>
        <taxon>Streptosporangium</taxon>
    </lineage>
</organism>
<dbReference type="Gene3D" id="1.10.10.60">
    <property type="entry name" value="Homeodomain-like"/>
    <property type="match status" value="1"/>
</dbReference>
<protein>
    <submittedName>
        <fullName evidence="1">Transposase</fullName>
    </submittedName>
</protein>
<accession>A0ABW3DTM8</accession>
<dbReference type="Proteomes" id="UP001597024">
    <property type="component" value="Unassembled WGS sequence"/>
</dbReference>